<keyword evidence="3" id="KW-1185">Reference proteome</keyword>
<evidence type="ECO:0000313" key="3">
    <source>
        <dbReference type="Proteomes" id="UP001221757"/>
    </source>
</evidence>
<protein>
    <submittedName>
        <fullName evidence="2">Uncharacterized protein</fullName>
    </submittedName>
</protein>
<feature type="region of interest" description="Disordered" evidence="1">
    <location>
        <begin position="104"/>
        <end position="130"/>
    </location>
</feature>
<dbReference type="PRINTS" id="PR01217">
    <property type="entry name" value="PRICHEXTENSN"/>
</dbReference>
<reference evidence="2" key="1">
    <citation type="submission" date="2023-03" db="EMBL/GenBank/DDBJ databases">
        <title>Massive genome expansion in bonnet fungi (Mycena s.s.) driven by repeated elements and novel gene families across ecological guilds.</title>
        <authorList>
            <consortium name="Lawrence Berkeley National Laboratory"/>
            <person name="Harder C.B."/>
            <person name="Miyauchi S."/>
            <person name="Viragh M."/>
            <person name="Kuo A."/>
            <person name="Thoen E."/>
            <person name="Andreopoulos B."/>
            <person name="Lu D."/>
            <person name="Skrede I."/>
            <person name="Drula E."/>
            <person name="Henrissat B."/>
            <person name="Morin E."/>
            <person name="Kohler A."/>
            <person name="Barry K."/>
            <person name="LaButti K."/>
            <person name="Morin E."/>
            <person name="Salamov A."/>
            <person name="Lipzen A."/>
            <person name="Mereny Z."/>
            <person name="Hegedus B."/>
            <person name="Baldrian P."/>
            <person name="Stursova M."/>
            <person name="Weitz H."/>
            <person name="Taylor A."/>
            <person name="Grigoriev I.V."/>
            <person name="Nagy L.G."/>
            <person name="Martin F."/>
            <person name="Kauserud H."/>
        </authorList>
    </citation>
    <scope>NUCLEOTIDE SEQUENCE</scope>
    <source>
        <strain evidence="2">CBHHK067</strain>
    </source>
</reference>
<feature type="compositionally biased region" description="Polar residues" evidence="1">
    <location>
        <begin position="210"/>
        <end position="221"/>
    </location>
</feature>
<gene>
    <name evidence="2" type="ORF">B0H17DRAFT_1211045</name>
</gene>
<sequence>MDPPPLDPITPGALETTARLRHPSIFPPTSTYALFVPPPPNVKTRSRSITSQPAPPAPAAPLPPSALPSVIAVSGYPGRGSLPFVSKTKTPLLALHFGGDPVNSYTGSSVKGKAPAIRPSSSASSASTLSSPNAFAALSDHGETNTVEEQAALDLIGLSDLSSADASGGDISSTEPPSSSPNPPVDPVALIHRRLDSRPLGRAARPSTPPGTTSGAGSSTIPPLPNQPELGPAPPVQYDWEHLDAAIKAPGLVSLMDADSPFLSPLPAVSTSPVPSISVAIADAAAAAGRARQARTSAASASPSPKPMTTQSAPPILPSPAPQPTVPTPQPTIPAPQPAIPALTPATPALTPALPALTPATPALTPAIPAPQPMPAHTPANPATSTPLATPIPTPTAAPPPPAPASPFTTIVTRGAARRAAAAANPAPALPSGMFIPHPPASHAAPHAAPASALPPAGASATQPQPPIPNNPPGANVSTLAPNPVGAAMAAPHLAPPTHNPAGAAMAAPALAAPAQPAVITPGPAAAAAAPGGANIADRQLVKWDSAGVDKFFVYLWNGRRHATNGTALEDLKSALARVLRSPAPLIGPAEFAVGGDHPDSPFVYLVKGVPDAERLRLLAQPCWNLLGGTTFFTIPYSPPPSSFLFTIDGLLYDATDGVEVATLVVDIIGASNEAQTLLALNHDAYPADADTMGHFAASVRVTPIALKSSGSANARVAWNTTAAPPSLDAATNAAWCSLLGKIAYHSDMHFVGHAVRPHLHCTGCKSLGHVVDICPFPQIPGWYAPSTTNSAPAPTPGAVPIFPELARYASYQYEAPLASPAPSSLGRVRIPQEKHAPLHPVPLLFKKKLCNDGGL</sequence>
<feature type="region of interest" description="Disordered" evidence="1">
    <location>
        <begin position="1"/>
        <end position="64"/>
    </location>
</feature>
<feature type="region of interest" description="Disordered" evidence="1">
    <location>
        <begin position="163"/>
        <end position="237"/>
    </location>
</feature>
<dbReference type="AlphaFoldDB" id="A0AAD7G857"/>
<organism evidence="2 3">
    <name type="scientific">Mycena rosella</name>
    <name type="common">Pink bonnet</name>
    <name type="synonym">Agaricus rosellus</name>
    <dbReference type="NCBI Taxonomy" id="1033263"/>
    <lineage>
        <taxon>Eukaryota</taxon>
        <taxon>Fungi</taxon>
        <taxon>Dikarya</taxon>
        <taxon>Basidiomycota</taxon>
        <taxon>Agaricomycotina</taxon>
        <taxon>Agaricomycetes</taxon>
        <taxon>Agaricomycetidae</taxon>
        <taxon>Agaricales</taxon>
        <taxon>Marasmiineae</taxon>
        <taxon>Mycenaceae</taxon>
        <taxon>Mycena</taxon>
    </lineage>
</organism>
<feature type="compositionally biased region" description="Low complexity" evidence="1">
    <location>
        <begin position="114"/>
        <end position="130"/>
    </location>
</feature>
<feature type="region of interest" description="Disordered" evidence="1">
    <location>
        <begin position="433"/>
        <end position="476"/>
    </location>
</feature>
<dbReference type="EMBL" id="JARKIE010000217">
    <property type="protein sequence ID" value="KAJ7664999.1"/>
    <property type="molecule type" value="Genomic_DNA"/>
</dbReference>
<feature type="compositionally biased region" description="Pro residues" evidence="1">
    <location>
        <begin position="315"/>
        <end position="339"/>
    </location>
</feature>
<evidence type="ECO:0000313" key="2">
    <source>
        <dbReference type="EMBL" id="KAJ7664999.1"/>
    </source>
</evidence>
<proteinExistence type="predicted"/>
<feature type="compositionally biased region" description="Low complexity" evidence="1">
    <location>
        <begin position="292"/>
        <end position="303"/>
    </location>
</feature>
<name>A0AAD7G857_MYCRO</name>
<feature type="compositionally biased region" description="Low complexity" evidence="1">
    <location>
        <begin position="163"/>
        <end position="177"/>
    </location>
</feature>
<comment type="caution">
    <text evidence="2">The sequence shown here is derived from an EMBL/GenBank/DDBJ whole genome shotgun (WGS) entry which is preliminary data.</text>
</comment>
<accession>A0AAD7G857</accession>
<feature type="region of interest" description="Disordered" evidence="1">
    <location>
        <begin position="292"/>
        <end position="409"/>
    </location>
</feature>
<feature type="compositionally biased region" description="Pro residues" evidence="1">
    <location>
        <begin position="222"/>
        <end position="235"/>
    </location>
</feature>
<feature type="compositionally biased region" description="Low complexity" evidence="1">
    <location>
        <begin position="441"/>
        <end position="463"/>
    </location>
</feature>
<dbReference type="Proteomes" id="UP001221757">
    <property type="component" value="Unassembled WGS sequence"/>
</dbReference>
<feature type="compositionally biased region" description="Low complexity" evidence="1">
    <location>
        <begin position="340"/>
        <end position="367"/>
    </location>
</feature>
<evidence type="ECO:0000256" key="1">
    <source>
        <dbReference type="SAM" id="MobiDB-lite"/>
    </source>
</evidence>
<feature type="compositionally biased region" description="Pro residues" evidence="1">
    <location>
        <begin position="390"/>
        <end position="405"/>
    </location>
</feature>
<feature type="compositionally biased region" description="Pro residues" evidence="1">
    <location>
        <begin position="53"/>
        <end position="64"/>
    </location>
</feature>